<evidence type="ECO:0000313" key="3">
    <source>
        <dbReference type="Proteomes" id="UP000016932"/>
    </source>
</evidence>
<protein>
    <submittedName>
        <fullName evidence="2">Uncharacterized protein</fullName>
    </submittedName>
</protein>
<sequence>MTTLPTGVSTDIIHPTGITTNTWITTTKDSSTTIVPVIWCTSCAPNGGDGLVVIWDFPPVSGVDFNWGSIFPGLPTFNLPCIRIFGIQVAGDCANPDSEKDDNNDDNDDDNQSSKTGSETSTTSTSTSTQSCTQSTTASDCRVGCSVSYTSTASSLSSTTVCYTTSCYQTVGCSLRPSTSSTISTPSSTASACALIATANDYDAWATYSSLGLAIPAWMDGATVPLPTDIDSDDDTGATTTGENSNATISTSLANSTTAPVTTTQAANSPSSIASTSITSTQSSTSTITSTPSSTTGLYGCNYYLDFSNSMTKTSCLCGSIQVAPETVTSSGTAYLQCSASGVALSTVYTITTMTTASSDEAMPTLTGTAQETTPSGSTCASTATSTVCNGSGGREACVTTSSCASWEATATTSTSTSTTSEAPAPTKTPVLCETWAECPECTEEGSTRICIGANGQAMHCGCTG</sequence>
<reference evidence="2 3" key="1">
    <citation type="journal article" date="2012" name="PLoS Pathog.">
        <title>Diverse lifestyles and strategies of plant pathogenesis encoded in the genomes of eighteen Dothideomycetes fungi.</title>
        <authorList>
            <person name="Ohm R.A."/>
            <person name="Feau N."/>
            <person name="Henrissat B."/>
            <person name="Schoch C.L."/>
            <person name="Horwitz B.A."/>
            <person name="Barry K.W."/>
            <person name="Condon B.J."/>
            <person name="Copeland A.C."/>
            <person name="Dhillon B."/>
            <person name="Glaser F."/>
            <person name="Hesse C.N."/>
            <person name="Kosti I."/>
            <person name="LaButti K."/>
            <person name="Lindquist E.A."/>
            <person name="Lucas S."/>
            <person name="Salamov A.A."/>
            <person name="Bradshaw R.E."/>
            <person name="Ciuffetti L."/>
            <person name="Hamelin R.C."/>
            <person name="Kema G.H.J."/>
            <person name="Lawrence C."/>
            <person name="Scott J.A."/>
            <person name="Spatafora J.W."/>
            <person name="Turgeon B.G."/>
            <person name="de Wit P.J.G.M."/>
            <person name="Zhong S."/>
            <person name="Goodwin S.B."/>
            <person name="Grigoriev I.V."/>
        </authorList>
    </citation>
    <scope>NUCLEOTIDE SEQUENCE [LARGE SCALE GENOMIC DNA]</scope>
    <source>
        <strain evidence="2 3">CIRAD86</strain>
    </source>
</reference>
<evidence type="ECO:0000313" key="2">
    <source>
        <dbReference type="EMBL" id="EME80969.1"/>
    </source>
</evidence>
<feature type="region of interest" description="Disordered" evidence="1">
    <location>
        <begin position="95"/>
        <end position="133"/>
    </location>
</feature>
<dbReference type="EMBL" id="KB446560">
    <property type="protein sequence ID" value="EME80969.1"/>
    <property type="molecule type" value="Genomic_DNA"/>
</dbReference>
<proteinExistence type="predicted"/>
<feature type="compositionally biased region" description="Polar residues" evidence="1">
    <location>
        <begin position="242"/>
        <end position="268"/>
    </location>
</feature>
<dbReference type="KEGG" id="pfj:MYCFIDRAFT_211717"/>
<feature type="compositionally biased region" description="Low complexity" evidence="1">
    <location>
        <begin position="269"/>
        <end position="294"/>
    </location>
</feature>
<dbReference type="RefSeq" id="XP_007928301.1">
    <property type="nucleotide sequence ID" value="XM_007930110.1"/>
</dbReference>
<dbReference type="OrthoDB" id="3650499at2759"/>
<organism evidence="2 3">
    <name type="scientific">Pseudocercospora fijiensis (strain CIRAD86)</name>
    <name type="common">Black leaf streak disease fungus</name>
    <name type="synonym">Mycosphaerella fijiensis</name>
    <dbReference type="NCBI Taxonomy" id="383855"/>
    <lineage>
        <taxon>Eukaryota</taxon>
        <taxon>Fungi</taxon>
        <taxon>Dikarya</taxon>
        <taxon>Ascomycota</taxon>
        <taxon>Pezizomycotina</taxon>
        <taxon>Dothideomycetes</taxon>
        <taxon>Dothideomycetidae</taxon>
        <taxon>Mycosphaerellales</taxon>
        <taxon>Mycosphaerellaceae</taxon>
        <taxon>Pseudocercospora</taxon>
    </lineage>
</organism>
<gene>
    <name evidence="2" type="ORF">MYCFIDRAFT_211717</name>
</gene>
<evidence type="ECO:0000256" key="1">
    <source>
        <dbReference type="SAM" id="MobiDB-lite"/>
    </source>
</evidence>
<keyword evidence="3" id="KW-1185">Reference proteome</keyword>
<dbReference type="HOGENOM" id="CLU_588093_0_0_1"/>
<dbReference type="GeneID" id="19337485"/>
<dbReference type="Proteomes" id="UP000016932">
    <property type="component" value="Unassembled WGS sequence"/>
</dbReference>
<feature type="compositionally biased region" description="Low complexity" evidence="1">
    <location>
        <begin position="113"/>
        <end position="133"/>
    </location>
</feature>
<dbReference type="AlphaFoldDB" id="M2ZPE5"/>
<name>M2ZPE5_PSEFD</name>
<feature type="region of interest" description="Disordered" evidence="1">
    <location>
        <begin position="226"/>
        <end position="294"/>
    </location>
</feature>
<feature type="compositionally biased region" description="Acidic residues" evidence="1">
    <location>
        <begin position="99"/>
        <end position="111"/>
    </location>
</feature>
<accession>M2ZPE5</accession>
<dbReference type="STRING" id="383855.M2ZPE5"/>
<dbReference type="VEuPathDB" id="FungiDB:MYCFIDRAFT_211717"/>